<keyword evidence="3" id="KW-1185">Reference proteome</keyword>
<evidence type="ECO:0000313" key="3">
    <source>
        <dbReference type="Proteomes" id="UP001154078"/>
    </source>
</evidence>
<feature type="region of interest" description="Disordered" evidence="1">
    <location>
        <begin position="95"/>
        <end position="117"/>
    </location>
</feature>
<organism evidence="2 3">
    <name type="scientific">Brassicogethes aeneus</name>
    <name type="common">Rape pollen beetle</name>
    <name type="synonym">Meligethes aeneus</name>
    <dbReference type="NCBI Taxonomy" id="1431903"/>
    <lineage>
        <taxon>Eukaryota</taxon>
        <taxon>Metazoa</taxon>
        <taxon>Ecdysozoa</taxon>
        <taxon>Arthropoda</taxon>
        <taxon>Hexapoda</taxon>
        <taxon>Insecta</taxon>
        <taxon>Pterygota</taxon>
        <taxon>Neoptera</taxon>
        <taxon>Endopterygota</taxon>
        <taxon>Coleoptera</taxon>
        <taxon>Polyphaga</taxon>
        <taxon>Cucujiformia</taxon>
        <taxon>Nitidulidae</taxon>
        <taxon>Meligethinae</taxon>
        <taxon>Brassicogethes</taxon>
    </lineage>
</organism>
<evidence type="ECO:0000313" key="2">
    <source>
        <dbReference type="EMBL" id="CAH0554434.1"/>
    </source>
</evidence>
<reference evidence="2" key="1">
    <citation type="submission" date="2021-12" db="EMBL/GenBank/DDBJ databases">
        <authorList>
            <person name="King R."/>
        </authorList>
    </citation>
    <scope>NUCLEOTIDE SEQUENCE</scope>
</reference>
<gene>
    <name evidence="2" type="ORF">MELIAE_LOCUS6027</name>
</gene>
<accession>A0A9P0AZZ9</accession>
<dbReference type="EMBL" id="OV121135">
    <property type="protein sequence ID" value="CAH0554434.1"/>
    <property type="molecule type" value="Genomic_DNA"/>
</dbReference>
<evidence type="ECO:0000256" key="1">
    <source>
        <dbReference type="SAM" id="MobiDB-lite"/>
    </source>
</evidence>
<name>A0A9P0AZZ9_BRAAE</name>
<feature type="compositionally biased region" description="Acidic residues" evidence="1">
    <location>
        <begin position="96"/>
        <end position="110"/>
    </location>
</feature>
<sequence>MENKKDLKEIFNMTLHDDDLSNEPIETCIARIRQQLFNFENDINAKELENQSKYKETLRKYGVKFDLKDVKNMDKPDDKGEKTCLQAKADKVTENTDLEISDSEISDTETFDSQSDY</sequence>
<dbReference type="AlphaFoldDB" id="A0A9P0AZZ9"/>
<proteinExistence type="predicted"/>
<dbReference type="Proteomes" id="UP001154078">
    <property type="component" value="Chromosome 4"/>
</dbReference>
<protein>
    <submittedName>
        <fullName evidence="2">Uncharacterized protein</fullName>
    </submittedName>
</protein>